<evidence type="ECO:0000256" key="10">
    <source>
        <dbReference type="SAM" id="MobiDB-lite"/>
    </source>
</evidence>
<feature type="region of interest" description="Disordered" evidence="10">
    <location>
        <begin position="425"/>
        <end position="461"/>
    </location>
</feature>
<feature type="active site" evidence="8">
    <location>
        <position position="124"/>
    </location>
</feature>
<feature type="active site" description="Proton acceptor" evidence="8">
    <location>
        <position position="190"/>
    </location>
</feature>
<comment type="caution">
    <text evidence="12">The sequence shown here is derived from an EMBL/GenBank/DDBJ whole genome shotgun (WGS) entry which is preliminary data.</text>
</comment>
<dbReference type="GO" id="GO:0004046">
    <property type="term" value="F:aminoacylase activity"/>
    <property type="evidence" value="ECO:0007669"/>
    <property type="project" value="UniProtKB-EC"/>
</dbReference>
<comment type="subcellular location">
    <subcellularLocation>
        <location evidence="1">Cytoplasm</location>
    </subcellularLocation>
</comment>
<accession>A0A843TZT8</accession>
<dbReference type="NCBIfam" id="TIGR01880">
    <property type="entry name" value="Ac-peptdase-euk"/>
    <property type="match status" value="1"/>
</dbReference>
<keyword evidence="6 9" id="KW-0862">Zinc</keyword>
<dbReference type="Pfam" id="PF01546">
    <property type="entry name" value="Peptidase_M20"/>
    <property type="match status" value="1"/>
</dbReference>
<dbReference type="Proteomes" id="UP000652761">
    <property type="component" value="Unassembled WGS sequence"/>
</dbReference>
<feature type="binding site" evidence="9">
    <location>
        <position position="191"/>
    </location>
    <ligand>
        <name>Zn(2+)</name>
        <dbReference type="ChEBI" id="CHEBI:29105"/>
        <label>2</label>
    </ligand>
</feature>
<evidence type="ECO:0000256" key="5">
    <source>
        <dbReference type="ARBA" id="ARBA00022801"/>
    </source>
</evidence>
<dbReference type="InterPro" id="IPR001261">
    <property type="entry name" value="ArgE/DapE_CS"/>
</dbReference>
<feature type="compositionally biased region" description="Polar residues" evidence="10">
    <location>
        <begin position="439"/>
        <end position="461"/>
    </location>
</feature>
<evidence type="ECO:0000313" key="12">
    <source>
        <dbReference type="EMBL" id="MQL76625.1"/>
    </source>
</evidence>
<evidence type="ECO:0000256" key="11">
    <source>
        <dbReference type="SAM" id="SignalP"/>
    </source>
</evidence>
<organism evidence="12 13">
    <name type="scientific">Colocasia esculenta</name>
    <name type="common">Wild taro</name>
    <name type="synonym">Arum esculentum</name>
    <dbReference type="NCBI Taxonomy" id="4460"/>
    <lineage>
        <taxon>Eukaryota</taxon>
        <taxon>Viridiplantae</taxon>
        <taxon>Streptophyta</taxon>
        <taxon>Embryophyta</taxon>
        <taxon>Tracheophyta</taxon>
        <taxon>Spermatophyta</taxon>
        <taxon>Magnoliopsida</taxon>
        <taxon>Liliopsida</taxon>
        <taxon>Araceae</taxon>
        <taxon>Aroideae</taxon>
        <taxon>Colocasieae</taxon>
        <taxon>Colocasia</taxon>
    </lineage>
</organism>
<dbReference type="PANTHER" id="PTHR45892">
    <property type="entry name" value="AMINOACYLASE-1"/>
    <property type="match status" value="1"/>
</dbReference>
<keyword evidence="5" id="KW-0378">Hydrolase</keyword>
<feature type="signal peptide" evidence="11">
    <location>
        <begin position="1"/>
        <end position="45"/>
    </location>
</feature>
<keyword evidence="4 9" id="KW-0479">Metal-binding</keyword>
<keyword evidence="13" id="KW-1185">Reference proteome</keyword>
<keyword evidence="11" id="KW-0732">Signal</keyword>
<name>A0A843TZT8_COLES</name>
<dbReference type="EC" id="3.5.1.14" evidence="2"/>
<dbReference type="Gene3D" id="3.40.630.10">
    <property type="entry name" value="Zn peptidases"/>
    <property type="match status" value="1"/>
</dbReference>
<dbReference type="SUPFAM" id="SSF53187">
    <property type="entry name" value="Zn-dependent exopeptidases"/>
    <property type="match status" value="1"/>
</dbReference>
<evidence type="ECO:0000256" key="4">
    <source>
        <dbReference type="ARBA" id="ARBA00022723"/>
    </source>
</evidence>
<feature type="chain" id="PRO_5032954143" description="N-acyl-aliphatic-L-amino acid amidohydrolase" evidence="11">
    <location>
        <begin position="46"/>
        <end position="506"/>
    </location>
</feature>
<evidence type="ECO:0000256" key="3">
    <source>
        <dbReference type="ARBA" id="ARBA00022490"/>
    </source>
</evidence>
<feature type="region of interest" description="Disordered" evidence="10">
    <location>
        <begin position="485"/>
        <end position="506"/>
    </location>
</feature>
<dbReference type="InterPro" id="IPR010159">
    <property type="entry name" value="N-acyl_aa_amidohydrolase"/>
</dbReference>
<feature type="binding site" evidence="9">
    <location>
        <position position="218"/>
    </location>
    <ligand>
        <name>Zn(2+)</name>
        <dbReference type="ChEBI" id="CHEBI:29105"/>
        <label>1</label>
    </ligand>
</feature>
<feature type="binding site" evidence="9">
    <location>
        <position position="156"/>
    </location>
    <ligand>
        <name>Zn(2+)</name>
        <dbReference type="ChEBI" id="CHEBI:29105"/>
        <label>2</label>
    </ligand>
</feature>
<feature type="binding site" evidence="9">
    <location>
        <position position="428"/>
    </location>
    <ligand>
        <name>Zn(2+)</name>
        <dbReference type="ChEBI" id="CHEBI:29105"/>
        <label>2</label>
    </ligand>
</feature>
<dbReference type="InterPro" id="IPR002933">
    <property type="entry name" value="Peptidase_M20"/>
</dbReference>
<dbReference type="EMBL" id="NMUH01000308">
    <property type="protein sequence ID" value="MQL76625.1"/>
    <property type="molecule type" value="Genomic_DNA"/>
</dbReference>
<dbReference type="Gene3D" id="1.10.150.900">
    <property type="match status" value="1"/>
</dbReference>
<dbReference type="AlphaFoldDB" id="A0A843TZT8"/>
<keyword evidence="3" id="KW-0963">Cytoplasm</keyword>
<gene>
    <name evidence="12" type="ORF">Taro_009007</name>
</gene>
<feature type="binding site" evidence="9">
    <location>
        <position position="122"/>
    </location>
    <ligand>
        <name>Zn(2+)</name>
        <dbReference type="ChEBI" id="CHEBI:29105"/>
        <label>1</label>
    </ligand>
</feature>
<proteinExistence type="predicted"/>
<evidence type="ECO:0000256" key="9">
    <source>
        <dbReference type="PIRSR" id="PIRSR610159-2"/>
    </source>
</evidence>
<dbReference type="FunFam" id="3.30.70.360:FF:000009">
    <property type="entry name" value="aminoacylase-1 isoform X1"/>
    <property type="match status" value="1"/>
</dbReference>
<evidence type="ECO:0000256" key="8">
    <source>
        <dbReference type="PIRSR" id="PIRSR610159-1"/>
    </source>
</evidence>
<sequence length="506" mass="55343">MPDAGELSWPATMARSNSSRQRHHSLLFPSLLLPLLISSTTPAAAADAAEDAAAISRFRQYLQINTSQPNPDYAGATEFILALAREQALDSEVLEFVPGKPLVLLKWPGRDSSLPSVLLNSHTDVVPVEPHKWAHPPFSADVDPATGHVYARGSQDMKCVGTQYLEAIRRLTAAGFVPDRTVYLSFVPDEEIGGRDGAEMFAASDRFRDLGVGVVLDEGLPSTGGEYRVFYGEKSPWWTVIRAFGAPGHGAKLYDNSAMENLMKSVEVIRRFRAAQFDLVKAGVKTEGEVISVNMVYLKAGTPSPTGFVMNLQPSEAEAGLDIRVPPTVDIEALEKRLTEEWAPSSRNMTLEFKLKSSVHDMFGKPAVTSVDSSNPWWTLLEGAVKKSNGRLNKPEIFPASTDARFFRKRGLPAFGFSPISSTPSLLHDHNEVRPPVSYRSTTSPGLPSRQSETRGQTQPQAVVWLDYGPTPVFPTRLRNRVRRGSENILAGPHRDIPNSAGSGLS</sequence>
<evidence type="ECO:0000256" key="7">
    <source>
        <dbReference type="ARBA" id="ARBA00029656"/>
    </source>
</evidence>
<feature type="binding site" evidence="9">
    <location>
        <position position="156"/>
    </location>
    <ligand>
        <name>Zn(2+)</name>
        <dbReference type="ChEBI" id="CHEBI:29105"/>
        <label>1</label>
    </ligand>
</feature>
<dbReference type="FunFam" id="3.40.630.10:FF:000019">
    <property type="entry name" value="Aminoacylase 1"/>
    <property type="match status" value="1"/>
</dbReference>
<dbReference type="Gene3D" id="3.30.70.360">
    <property type="match status" value="1"/>
</dbReference>
<dbReference type="GO" id="GO:0046872">
    <property type="term" value="F:metal ion binding"/>
    <property type="evidence" value="ECO:0007669"/>
    <property type="project" value="UniProtKB-KW"/>
</dbReference>
<protein>
    <recommendedName>
        <fullName evidence="2">N-acyl-aliphatic-L-amino acid amidohydrolase</fullName>
        <ecNumber evidence="2">3.5.1.14</ecNumber>
    </recommendedName>
    <alternativeName>
        <fullName evidence="7">N-acyl-L-amino-acid amidohydrolase</fullName>
    </alternativeName>
</protein>
<dbReference type="PROSITE" id="PS00758">
    <property type="entry name" value="ARGE_DAPE_CPG2_1"/>
    <property type="match status" value="1"/>
</dbReference>
<dbReference type="GO" id="GO:0005737">
    <property type="term" value="C:cytoplasm"/>
    <property type="evidence" value="ECO:0007669"/>
    <property type="project" value="UniProtKB-SubCell"/>
</dbReference>
<evidence type="ECO:0000256" key="6">
    <source>
        <dbReference type="ARBA" id="ARBA00022833"/>
    </source>
</evidence>
<evidence type="ECO:0000313" key="13">
    <source>
        <dbReference type="Proteomes" id="UP000652761"/>
    </source>
</evidence>
<evidence type="ECO:0000256" key="2">
    <source>
        <dbReference type="ARBA" id="ARBA00011913"/>
    </source>
</evidence>
<comment type="cofactor">
    <cofactor evidence="9">
        <name>Zn(2+)</name>
        <dbReference type="ChEBI" id="CHEBI:29105"/>
    </cofactor>
    <text evidence="9">Binds 2 Zn(2+) ions per subunit.</text>
</comment>
<dbReference type="PANTHER" id="PTHR45892:SF1">
    <property type="entry name" value="AMINOACYLASE-1"/>
    <property type="match status" value="1"/>
</dbReference>
<dbReference type="GO" id="GO:0006520">
    <property type="term" value="P:amino acid metabolic process"/>
    <property type="evidence" value="ECO:0007669"/>
    <property type="project" value="InterPro"/>
</dbReference>
<dbReference type="OrthoDB" id="3064516at2759"/>
<evidence type="ECO:0000256" key="1">
    <source>
        <dbReference type="ARBA" id="ARBA00004496"/>
    </source>
</evidence>
<reference evidence="12" key="1">
    <citation type="submission" date="2017-07" db="EMBL/GenBank/DDBJ databases">
        <title>Taro Niue Genome Assembly and Annotation.</title>
        <authorList>
            <person name="Atibalentja N."/>
            <person name="Keating K."/>
            <person name="Fields C.J."/>
        </authorList>
    </citation>
    <scope>NUCLEOTIDE SEQUENCE</scope>
    <source>
        <strain evidence="12">Niue_2</strain>
        <tissue evidence="12">Leaf</tissue>
    </source>
</reference>
<dbReference type="InterPro" id="IPR052083">
    <property type="entry name" value="Aminoacylase-1_M20A"/>
</dbReference>